<evidence type="ECO:0000256" key="4">
    <source>
        <dbReference type="ARBA" id="ARBA00022741"/>
    </source>
</evidence>
<dbReference type="InterPro" id="IPR038005">
    <property type="entry name" value="RX-like_CC"/>
</dbReference>
<evidence type="ECO:0000256" key="7">
    <source>
        <dbReference type="SAM" id="Phobius"/>
    </source>
</evidence>
<organism evidence="12 14">
    <name type="scientific">Urochloa decumbens</name>
    <dbReference type="NCBI Taxonomy" id="240449"/>
    <lineage>
        <taxon>Eukaryota</taxon>
        <taxon>Viridiplantae</taxon>
        <taxon>Streptophyta</taxon>
        <taxon>Embryophyta</taxon>
        <taxon>Tracheophyta</taxon>
        <taxon>Spermatophyta</taxon>
        <taxon>Magnoliopsida</taxon>
        <taxon>Liliopsida</taxon>
        <taxon>Poales</taxon>
        <taxon>Poaceae</taxon>
        <taxon>PACMAD clade</taxon>
        <taxon>Panicoideae</taxon>
        <taxon>Panicodae</taxon>
        <taxon>Paniceae</taxon>
        <taxon>Melinidinae</taxon>
        <taxon>Urochloa</taxon>
    </lineage>
</organism>
<keyword evidence="7" id="KW-1133">Transmembrane helix</keyword>
<dbReference type="InterPro" id="IPR055414">
    <property type="entry name" value="LRR_R13L4/SHOC2-like"/>
</dbReference>
<feature type="transmembrane region" description="Helical" evidence="7">
    <location>
        <begin position="943"/>
        <end position="960"/>
    </location>
</feature>
<dbReference type="FunFam" id="1.10.10.10:FF:000322">
    <property type="entry name" value="Probable disease resistance protein At1g63360"/>
    <property type="match status" value="1"/>
</dbReference>
<dbReference type="PRINTS" id="PR00364">
    <property type="entry name" value="DISEASERSIST"/>
</dbReference>
<dbReference type="Gene3D" id="1.10.10.10">
    <property type="entry name" value="Winged helix-like DNA-binding domain superfamily/Winged helix DNA-binding domain"/>
    <property type="match status" value="1"/>
</dbReference>
<dbReference type="InterPro" id="IPR044974">
    <property type="entry name" value="Disease_R_plants"/>
</dbReference>
<dbReference type="EMBL" id="OZ075135">
    <property type="protein sequence ID" value="CAL4997018.1"/>
    <property type="molecule type" value="Genomic_DNA"/>
</dbReference>
<dbReference type="PANTHER" id="PTHR23155:SF1028">
    <property type="entry name" value="OS08G0174800 PROTEIN"/>
    <property type="match status" value="1"/>
</dbReference>
<evidence type="ECO:0000256" key="2">
    <source>
        <dbReference type="ARBA" id="ARBA00022614"/>
    </source>
</evidence>
<feature type="domain" description="Disease resistance N-terminal" evidence="9">
    <location>
        <begin position="12"/>
        <end position="96"/>
    </location>
</feature>
<dbReference type="InterPro" id="IPR002182">
    <property type="entry name" value="NB-ARC"/>
</dbReference>
<keyword evidence="3" id="KW-0677">Repeat</keyword>
<dbReference type="InterPro" id="IPR042197">
    <property type="entry name" value="Apaf_helical"/>
</dbReference>
<proteinExistence type="inferred from homology"/>
<dbReference type="InterPro" id="IPR058922">
    <property type="entry name" value="WHD_DRP"/>
</dbReference>
<feature type="domain" description="Disease resistance R13L4/SHOC-2-like LRR" evidence="11">
    <location>
        <begin position="542"/>
        <end position="917"/>
    </location>
</feature>
<dbReference type="AlphaFoldDB" id="A0ABC9BD11"/>
<evidence type="ECO:0000259" key="8">
    <source>
        <dbReference type="Pfam" id="PF00931"/>
    </source>
</evidence>
<dbReference type="Pfam" id="PF18052">
    <property type="entry name" value="Rx_N"/>
    <property type="match status" value="1"/>
</dbReference>
<keyword evidence="6" id="KW-0175">Coiled coil</keyword>
<dbReference type="Proteomes" id="UP001497457">
    <property type="component" value="Chromosome 25rd"/>
</dbReference>
<evidence type="ECO:0000259" key="11">
    <source>
        <dbReference type="Pfam" id="PF23598"/>
    </source>
</evidence>
<dbReference type="Gene3D" id="3.40.50.300">
    <property type="entry name" value="P-loop containing nucleotide triphosphate hydrolases"/>
    <property type="match status" value="1"/>
</dbReference>
<keyword evidence="4" id="KW-0547">Nucleotide-binding</keyword>
<keyword evidence="7" id="KW-0472">Membrane</keyword>
<reference evidence="12 14" key="1">
    <citation type="submission" date="2024-10" db="EMBL/GenBank/DDBJ databases">
        <authorList>
            <person name="Ryan C."/>
        </authorList>
    </citation>
    <scope>NUCLEOTIDE SEQUENCE [LARGE SCALE GENOMIC DNA]</scope>
</reference>
<keyword evidence="14" id="KW-1185">Reference proteome</keyword>
<dbReference type="InterPro" id="IPR032675">
    <property type="entry name" value="LRR_dom_sf"/>
</dbReference>
<keyword evidence="7" id="KW-0812">Transmembrane</keyword>
<dbReference type="Gene3D" id="1.20.5.4130">
    <property type="match status" value="1"/>
</dbReference>
<dbReference type="Pfam" id="PF23559">
    <property type="entry name" value="WHD_DRP"/>
    <property type="match status" value="1"/>
</dbReference>
<dbReference type="GO" id="GO:0000166">
    <property type="term" value="F:nucleotide binding"/>
    <property type="evidence" value="ECO:0007669"/>
    <property type="project" value="UniProtKB-KW"/>
</dbReference>
<sequence>MAAALVGVSTGVMKPLLSKLSKLLEEEYVKLQGVHKQINFLRDELSAMSPTLHMLADSEELNPQMKDWRDKLCELAYDIEDCVDSFMARVEYDGPKGFKGIFHRLKKLKVCHRIANEIEELKKRTMVASERQKRYDFVRSPSTFSTATIDPRLPALYEDVHNLVGINRPKDNVIEWFNKAKGDGNLKVLSIVGSGGLGKTTLANQVYCQLKGQFECTVFVSISRNPCINKILRQILVELGIGDDMLNDERHLIDKIRDNLKDKRYLVVVDDVWDVEAWKSIRLSLFNNRCDSRIIVTTRNVAVASWCSSDGGYVYQMEALSFSDSLRLFCKRAFGSEELCYPHLKEVCYGILDKCGGLPLAIITLSSLLADNLAEDEWWRVLTTIGREFAKNPDAGNMTSILSLSYFDLPHYLRTCFLYLSVFPEDYRIGKQRLINRWIAEGFIYDEQGRSAYEIGERYFNDLANRSLIQPVDITYGEAQACRVHDIILDFITGKATEENFVTTSLDAAEHGKISDYRVRRLLVDARNENNVTIPSSLMISKARSLTIYGYPLQTSLLAFRALHVLDLGDCWGLKDHHLANIEKLSNLRYLCLGSKAITELPWKIGDLQYLETLDLRGTMIKQLPSTVTKLQQLARLYVDSSIRFPDGMIGQMKSLKELAEFEVYSYNVGKSLHEFSQLVHLKTLVICWNFYCSFDLEGRKRVQDLQRCVGSLITTCKLHHLDIHDCHDDFPWYRPLSMDSWCPTARCSLQKLHVTFCFIDRVQIWMSSLGNLKELELSVYCIGKEDLEILGAIPSLVSLELVTLCGTNGRIVFSGNNGFRNLKYFSLYIMSCGTATKFEAGSMPKIEHLKLKFCVHKMECLNGGSNFGIQHLSTLMKVEVVIRGDCVLDIYDNDIVESVARAIKAAVETFNNRPTIVFETEDDDNYCIHFKSVSSLSELQALINYFTLSVANFILILPSRQYMAIQGNNRLFLTHLFCVMFSPFLLAFGADQ</sequence>
<dbReference type="Gene3D" id="3.80.10.10">
    <property type="entry name" value="Ribonuclease Inhibitor"/>
    <property type="match status" value="1"/>
</dbReference>
<accession>A0ABC9BD11</accession>
<evidence type="ECO:0000313" key="14">
    <source>
        <dbReference type="Proteomes" id="UP001497457"/>
    </source>
</evidence>
<dbReference type="SUPFAM" id="SSF52058">
    <property type="entry name" value="L domain-like"/>
    <property type="match status" value="1"/>
</dbReference>
<dbReference type="Pfam" id="PF00931">
    <property type="entry name" value="NB-ARC"/>
    <property type="match status" value="1"/>
</dbReference>
<dbReference type="Pfam" id="PF23598">
    <property type="entry name" value="LRR_14"/>
    <property type="match status" value="1"/>
</dbReference>
<feature type="domain" description="Disease resistance protein winged helix" evidence="10">
    <location>
        <begin position="422"/>
        <end position="492"/>
    </location>
</feature>
<evidence type="ECO:0000259" key="10">
    <source>
        <dbReference type="Pfam" id="PF23559"/>
    </source>
</evidence>
<evidence type="ECO:0000256" key="3">
    <source>
        <dbReference type="ARBA" id="ARBA00022737"/>
    </source>
</evidence>
<dbReference type="GO" id="GO:0042742">
    <property type="term" value="P:defense response to bacterium"/>
    <property type="evidence" value="ECO:0007669"/>
    <property type="project" value="UniProtKB-ARBA"/>
</dbReference>
<name>A0ABC9BD11_9POAL</name>
<feature type="transmembrane region" description="Helical" evidence="7">
    <location>
        <begin position="972"/>
        <end position="991"/>
    </location>
</feature>
<dbReference type="Gene3D" id="1.10.8.430">
    <property type="entry name" value="Helical domain of apoptotic protease-activating factors"/>
    <property type="match status" value="1"/>
</dbReference>
<dbReference type="Proteomes" id="UP001497457">
    <property type="component" value="Chromosome 26rd"/>
</dbReference>
<comment type="similarity">
    <text evidence="1">Belongs to the disease resistance NB-LRR family.</text>
</comment>
<dbReference type="InterPro" id="IPR041118">
    <property type="entry name" value="Rx_N"/>
</dbReference>
<dbReference type="EMBL" id="OZ075136">
    <property type="protein sequence ID" value="CAL5003755.1"/>
    <property type="molecule type" value="Genomic_DNA"/>
</dbReference>
<dbReference type="CDD" id="cd14798">
    <property type="entry name" value="RX-CC_like"/>
    <property type="match status" value="1"/>
</dbReference>
<keyword evidence="5" id="KW-0611">Plant defense</keyword>
<feature type="domain" description="NB-ARC" evidence="8">
    <location>
        <begin position="169"/>
        <end position="335"/>
    </location>
</feature>
<dbReference type="FunFam" id="3.40.50.300:FF:001091">
    <property type="entry name" value="Probable disease resistance protein At1g61300"/>
    <property type="match status" value="1"/>
</dbReference>
<evidence type="ECO:0000256" key="1">
    <source>
        <dbReference type="ARBA" id="ARBA00008894"/>
    </source>
</evidence>
<keyword evidence="2" id="KW-0433">Leucine-rich repeat</keyword>
<dbReference type="GO" id="GO:0002758">
    <property type="term" value="P:innate immune response-activating signaling pathway"/>
    <property type="evidence" value="ECO:0007669"/>
    <property type="project" value="UniProtKB-ARBA"/>
</dbReference>
<evidence type="ECO:0000256" key="6">
    <source>
        <dbReference type="ARBA" id="ARBA00023054"/>
    </source>
</evidence>
<evidence type="ECO:0000313" key="13">
    <source>
        <dbReference type="EMBL" id="CAL5003755.1"/>
    </source>
</evidence>
<dbReference type="InterPro" id="IPR036388">
    <property type="entry name" value="WH-like_DNA-bd_sf"/>
</dbReference>
<dbReference type="InterPro" id="IPR027417">
    <property type="entry name" value="P-loop_NTPase"/>
</dbReference>
<dbReference type="PANTHER" id="PTHR23155">
    <property type="entry name" value="DISEASE RESISTANCE PROTEIN RP"/>
    <property type="match status" value="1"/>
</dbReference>
<evidence type="ECO:0000256" key="5">
    <source>
        <dbReference type="ARBA" id="ARBA00022821"/>
    </source>
</evidence>
<gene>
    <name evidence="12" type="ORF">URODEC1_LOCUS63202</name>
    <name evidence="13" type="ORF">URODEC1_LOCUS66540</name>
</gene>
<evidence type="ECO:0000313" key="12">
    <source>
        <dbReference type="EMBL" id="CAL4997018.1"/>
    </source>
</evidence>
<dbReference type="GO" id="GO:0009626">
    <property type="term" value="P:plant-type hypersensitive response"/>
    <property type="evidence" value="ECO:0007669"/>
    <property type="project" value="UniProtKB-ARBA"/>
</dbReference>
<evidence type="ECO:0000259" key="9">
    <source>
        <dbReference type="Pfam" id="PF18052"/>
    </source>
</evidence>
<protein>
    <submittedName>
        <fullName evidence="12">Uncharacterized protein</fullName>
    </submittedName>
</protein>
<dbReference type="SUPFAM" id="SSF52540">
    <property type="entry name" value="P-loop containing nucleoside triphosphate hydrolases"/>
    <property type="match status" value="1"/>
</dbReference>